<dbReference type="RefSeq" id="WP_101651201.1">
    <property type="nucleotide sequence ID" value="NZ_PGVE01000090.1"/>
</dbReference>
<keyword evidence="1" id="KW-0472">Membrane</keyword>
<organism evidence="2 3">
    <name type="scientific">Neobacillus cucumis</name>
    <dbReference type="NCBI Taxonomy" id="1740721"/>
    <lineage>
        <taxon>Bacteria</taxon>
        <taxon>Bacillati</taxon>
        <taxon>Bacillota</taxon>
        <taxon>Bacilli</taxon>
        <taxon>Bacillales</taxon>
        <taxon>Bacillaceae</taxon>
        <taxon>Neobacillus</taxon>
    </lineage>
</organism>
<proteinExistence type="predicted"/>
<evidence type="ECO:0000313" key="3">
    <source>
        <dbReference type="Proteomes" id="UP000234950"/>
    </source>
</evidence>
<evidence type="ECO:0000313" key="2">
    <source>
        <dbReference type="EMBL" id="PLS01753.1"/>
    </source>
</evidence>
<keyword evidence="1" id="KW-1133">Transmembrane helix</keyword>
<dbReference type="AlphaFoldDB" id="A0A2N5H8A8"/>
<dbReference type="Pfam" id="PF10958">
    <property type="entry name" value="DUF2759"/>
    <property type="match status" value="1"/>
</dbReference>
<comment type="caution">
    <text evidence="2">The sequence shown here is derived from an EMBL/GenBank/DDBJ whole genome shotgun (WGS) entry which is preliminary data.</text>
</comment>
<dbReference type="EMBL" id="PGVE01000090">
    <property type="protein sequence ID" value="PLS01753.1"/>
    <property type="molecule type" value="Genomic_DNA"/>
</dbReference>
<reference evidence="2 3" key="1">
    <citation type="submission" date="2017-11" db="EMBL/GenBank/DDBJ databases">
        <title>Comparitive Functional Genomics of Dry Heat Resistant strains isolated from the Viking Spacecraft.</title>
        <authorList>
            <person name="Seuylemezian A."/>
            <person name="Cooper K."/>
            <person name="Vaishampayan P."/>
        </authorList>
    </citation>
    <scope>NUCLEOTIDE SEQUENCE [LARGE SCALE GENOMIC DNA]</scope>
    <source>
        <strain evidence="2 3">V32-6</strain>
    </source>
</reference>
<feature type="transmembrane region" description="Helical" evidence="1">
    <location>
        <begin position="27"/>
        <end position="49"/>
    </location>
</feature>
<gene>
    <name evidence="2" type="ORF">CVD27_24170</name>
</gene>
<evidence type="ECO:0000256" key="1">
    <source>
        <dbReference type="SAM" id="Phobius"/>
    </source>
</evidence>
<keyword evidence="1" id="KW-0812">Transmembrane</keyword>
<accession>A0A2N5H8A8</accession>
<dbReference type="OrthoDB" id="2355718at2"/>
<dbReference type="Proteomes" id="UP000234950">
    <property type="component" value="Unassembled WGS sequence"/>
</dbReference>
<sequence>MGLVIIFALVTILAAIGGFKSLKDKNFLGAFWGVASFLVFGWFTVMTVIESGFPTGTH</sequence>
<keyword evidence="3" id="KW-1185">Reference proteome</keyword>
<protein>
    <submittedName>
        <fullName evidence="2">DUF2759 domain-containing protein</fullName>
    </submittedName>
</protein>
<name>A0A2N5H8A8_9BACI</name>
<dbReference type="InterPro" id="IPR024490">
    <property type="entry name" value="DUF2759"/>
</dbReference>